<organism evidence="3 4">
    <name type="scientific">Coccomyxa viridis</name>
    <dbReference type="NCBI Taxonomy" id="1274662"/>
    <lineage>
        <taxon>Eukaryota</taxon>
        <taxon>Viridiplantae</taxon>
        <taxon>Chlorophyta</taxon>
        <taxon>core chlorophytes</taxon>
        <taxon>Trebouxiophyceae</taxon>
        <taxon>Trebouxiophyceae incertae sedis</taxon>
        <taxon>Coccomyxaceae</taxon>
        <taxon>Coccomyxa</taxon>
    </lineage>
</organism>
<dbReference type="SUPFAM" id="SSF46565">
    <property type="entry name" value="Chaperone J-domain"/>
    <property type="match status" value="1"/>
</dbReference>
<dbReference type="Gene3D" id="1.10.287.110">
    <property type="entry name" value="DnaJ domain"/>
    <property type="match status" value="1"/>
</dbReference>
<accession>A0AAV1IAN3</accession>
<dbReference type="AlphaFoldDB" id="A0AAV1IAN3"/>
<evidence type="ECO:0000259" key="2">
    <source>
        <dbReference type="PROSITE" id="PS50076"/>
    </source>
</evidence>
<dbReference type="EMBL" id="CAUYUE010000007">
    <property type="protein sequence ID" value="CAK0783004.1"/>
    <property type="molecule type" value="Genomic_DNA"/>
</dbReference>
<proteinExistence type="predicted"/>
<reference evidence="3 4" key="1">
    <citation type="submission" date="2023-10" db="EMBL/GenBank/DDBJ databases">
        <authorList>
            <person name="Maclean D."/>
            <person name="Macfadyen A."/>
        </authorList>
    </citation>
    <scope>NUCLEOTIDE SEQUENCE [LARGE SCALE GENOMIC DNA]</scope>
</reference>
<feature type="compositionally biased region" description="Polar residues" evidence="1">
    <location>
        <begin position="385"/>
        <end position="404"/>
    </location>
</feature>
<dbReference type="PANTHER" id="PTHR44094:SF8">
    <property type="entry name" value="DNAJ HEAT SHOCK N-TERMINAL DOMAIN-CONTAINING PROTEIN-RELATED"/>
    <property type="match status" value="1"/>
</dbReference>
<evidence type="ECO:0000313" key="4">
    <source>
        <dbReference type="Proteomes" id="UP001314263"/>
    </source>
</evidence>
<keyword evidence="4" id="KW-1185">Reference proteome</keyword>
<dbReference type="Pfam" id="PF14308">
    <property type="entry name" value="DnaJ-X"/>
    <property type="match status" value="1"/>
</dbReference>
<dbReference type="InterPro" id="IPR001623">
    <property type="entry name" value="DnaJ_domain"/>
</dbReference>
<dbReference type="SMART" id="SM00271">
    <property type="entry name" value="DnaJ"/>
    <property type="match status" value="1"/>
</dbReference>
<dbReference type="PRINTS" id="PR00625">
    <property type="entry name" value="JDOMAIN"/>
</dbReference>
<dbReference type="CDD" id="cd06257">
    <property type="entry name" value="DnaJ"/>
    <property type="match status" value="1"/>
</dbReference>
<dbReference type="InterPro" id="IPR018253">
    <property type="entry name" value="DnaJ_domain_CS"/>
</dbReference>
<comment type="caution">
    <text evidence="3">The sequence shown here is derived from an EMBL/GenBank/DDBJ whole genome shotgun (WGS) entry which is preliminary data.</text>
</comment>
<dbReference type="PANTHER" id="PTHR44094">
    <property type="entry name" value="DNAJ HEAT SHOCK N-TERMINAL DOMAIN-CONTAINING PROTEIN"/>
    <property type="match status" value="1"/>
</dbReference>
<dbReference type="InterPro" id="IPR026894">
    <property type="entry name" value="DnaJ_X"/>
</dbReference>
<protein>
    <recommendedName>
        <fullName evidence="2">J domain-containing protein</fullName>
    </recommendedName>
</protein>
<dbReference type="InterPro" id="IPR036869">
    <property type="entry name" value="J_dom_sf"/>
</dbReference>
<evidence type="ECO:0000313" key="3">
    <source>
        <dbReference type="EMBL" id="CAK0783004.1"/>
    </source>
</evidence>
<dbReference type="Proteomes" id="UP001314263">
    <property type="component" value="Unassembled WGS sequence"/>
</dbReference>
<feature type="domain" description="J" evidence="2">
    <location>
        <begin position="9"/>
        <end position="74"/>
    </location>
</feature>
<feature type="region of interest" description="Disordered" evidence="1">
    <location>
        <begin position="332"/>
        <end position="422"/>
    </location>
</feature>
<gene>
    <name evidence="3" type="ORF">CVIRNUC_006199</name>
</gene>
<evidence type="ECO:0000256" key="1">
    <source>
        <dbReference type="SAM" id="MobiDB-lite"/>
    </source>
</evidence>
<dbReference type="Pfam" id="PF00226">
    <property type="entry name" value="DnaJ"/>
    <property type="match status" value="1"/>
</dbReference>
<sequence length="422" mass="45577">MATRVRETEYYDVLGVTPDASDAVIKKAYYHRARVVHPDKNPGNPDAQAQFQQLAAAYQVLSDPAQRKRYDEHGKEGVAQENLMDPAAVFTMLFGSDLFEDYVGQLQMATIASIQVEHGGNAEINRRDISDKLRPIQEARVGELAGKLRQRLHPYVMGDVDGFTQLHTSEAQRLAEGTFGEAMLHTIGYVYQHEGRTSLGKGPMLGILGAGKWVRSKGHAMKSQWNAAMAAVDLMQVQRQAQKDLQTGALNDETVNAYFQQHMQKVLESFWKINVTDIESTLKQVVAQVLSDPGVPERELKARAKALKKLGSIFQGTKAKYARPTSFAFEQPTARPAQQPAGGGPSGGPAYGGQQGMPPGGGYSSSQPGVAGPGSYAGLHAGDTPQHQAGTLSYGTGMPQQGTMPGTAAPHHAGSRYTHAQP</sequence>
<feature type="compositionally biased region" description="Gly residues" evidence="1">
    <location>
        <begin position="341"/>
        <end position="363"/>
    </location>
</feature>
<dbReference type="PROSITE" id="PS00636">
    <property type="entry name" value="DNAJ_1"/>
    <property type="match status" value="1"/>
</dbReference>
<dbReference type="InterPro" id="IPR052423">
    <property type="entry name" value="EMIR"/>
</dbReference>
<dbReference type="PROSITE" id="PS50076">
    <property type="entry name" value="DNAJ_2"/>
    <property type="match status" value="1"/>
</dbReference>
<name>A0AAV1IAN3_9CHLO</name>